<evidence type="ECO:0000313" key="2">
    <source>
        <dbReference type="EMBL" id="KAF2086517.1"/>
    </source>
</evidence>
<dbReference type="GO" id="GO:0000172">
    <property type="term" value="C:ribonuclease MRP complex"/>
    <property type="evidence" value="ECO:0007669"/>
    <property type="project" value="TreeGrafter"/>
</dbReference>
<dbReference type="OrthoDB" id="20109at2759"/>
<proteinExistence type="predicted"/>
<dbReference type="PANTHER" id="PTHR28272">
    <property type="entry name" value="RIBONUCLEASES P/MRP PROTEIN SUBUNIT POP3"/>
    <property type="match status" value="1"/>
</dbReference>
<reference evidence="2" key="1">
    <citation type="journal article" date="2020" name="Stud. Mycol.">
        <title>101 Dothideomycetes genomes: a test case for predicting lifestyles and emergence of pathogens.</title>
        <authorList>
            <person name="Haridas S."/>
            <person name="Albert R."/>
            <person name="Binder M."/>
            <person name="Bloem J."/>
            <person name="Labutti K."/>
            <person name="Salamov A."/>
            <person name="Andreopoulos B."/>
            <person name="Baker S."/>
            <person name="Barry K."/>
            <person name="Bills G."/>
            <person name="Bluhm B."/>
            <person name="Cannon C."/>
            <person name="Castanera R."/>
            <person name="Culley D."/>
            <person name="Daum C."/>
            <person name="Ezra D."/>
            <person name="Gonzalez J."/>
            <person name="Henrissat B."/>
            <person name="Kuo A."/>
            <person name="Liang C."/>
            <person name="Lipzen A."/>
            <person name="Lutzoni F."/>
            <person name="Magnuson J."/>
            <person name="Mondo S."/>
            <person name="Nolan M."/>
            <person name="Ohm R."/>
            <person name="Pangilinan J."/>
            <person name="Park H.-J."/>
            <person name="Ramirez L."/>
            <person name="Alfaro M."/>
            <person name="Sun H."/>
            <person name="Tritt A."/>
            <person name="Yoshinaga Y."/>
            <person name="Zwiers L.-H."/>
            <person name="Turgeon B."/>
            <person name="Goodwin S."/>
            <person name="Spatafora J."/>
            <person name="Crous P."/>
            <person name="Grigoriev I."/>
        </authorList>
    </citation>
    <scope>NUCLEOTIDE SEQUENCE</scope>
    <source>
        <strain evidence="2">CBS 121410</strain>
    </source>
</reference>
<feature type="compositionally biased region" description="Pro residues" evidence="1">
    <location>
        <begin position="75"/>
        <end position="86"/>
    </location>
</feature>
<dbReference type="EMBL" id="ML978724">
    <property type="protein sequence ID" value="KAF2086517.1"/>
    <property type="molecule type" value="Genomic_DNA"/>
</dbReference>
<dbReference type="PANTHER" id="PTHR28272:SF1">
    <property type="entry name" value="RIBONUCLEASES P_MRP PROTEIN SUBUNIT POP3"/>
    <property type="match status" value="1"/>
</dbReference>
<dbReference type="GO" id="GO:0000171">
    <property type="term" value="F:ribonuclease MRP activity"/>
    <property type="evidence" value="ECO:0007669"/>
    <property type="project" value="TreeGrafter"/>
</dbReference>
<protein>
    <submittedName>
        <fullName evidence="2">Uncharacterized protein</fullName>
    </submittedName>
</protein>
<dbReference type="InterPro" id="IPR013241">
    <property type="entry name" value="RNase_P_Pop3"/>
</dbReference>
<evidence type="ECO:0000313" key="3">
    <source>
        <dbReference type="Proteomes" id="UP000799776"/>
    </source>
</evidence>
<feature type="compositionally biased region" description="Basic residues" evidence="1">
    <location>
        <begin position="53"/>
        <end position="71"/>
    </location>
</feature>
<evidence type="ECO:0000256" key="1">
    <source>
        <dbReference type="SAM" id="MobiDB-lite"/>
    </source>
</evidence>
<accession>A0A9P4HU12</accession>
<dbReference type="Proteomes" id="UP000799776">
    <property type="component" value="Unassembled WGS sequence"/>
</dbReference>
<name>A0A9P4HU12_9PEZI</name>
<sequence length="253" mass="26680">MDASKNKGLKPGRTIYKVDSPYTSVKWPQLQPTNHDVIVDMLVRLLAPIGRHRTLHVTPSKGKRSKKRKRAERPQPTPPPPPPPAPEIASHVTVGINSTTRHLEQLALSTVPAALKSDAISATETPPDSKNDSEPPATTPSPPSPITAIFIPASPNSPIHAHLPILCATASAKTTTPTASPTLLVPLKPSTEAKLATALGVPRLGVVGLLAGAPGADTLVQYVRDHVEPVDVPWLREVGAGKYLGVNVRAEGG</sequence>
<feature type="region of interest" description="Disordered" evidence="1">
    <location>
        <begin position="120"/>
        <end position="148"/>
    </location>
</feature>
<dbReference type="GO" id="GO:0004526">
    <property type="term" value="F:ribonuclease P activity"/>
    <property type="evidence" value="ECO:0007669"/>
    <property type="project" value="TreeGrafter"/>
</dbReference>
<dbReference type="AlphaFoldDB" id="A0A9P4HU12"/>
<dbReference type="GO" id="GO:0005655">
    <property type="term" value="C:nucleolar ribonuclease P complex"/>
    <property type="evidence" value="ECO:0007669"/>
    <property type="project" value="TreeGrafter"/>
</dbReference>
<dbReference type="Pfam" id="PF08228">
    <property type="entry name" value="RNase_P_pop3"/>
    <property type="match status" value="1"/>
</dbReference>
<dbReference type="GO" id="GO:0008033">
    <property type="term" value="P:tRNA processing"/>
    <property type="evidence" value="ECO:0007669"/>
    <property type="project" value="InterPro"/>
</dbReference>
<dbReference type="GO" id="GO:0034965">
    <property type="term" value="P:intronic box C/D snoRNA processing"/>
    <property type="evidence" value="ECO:0007669"/>
    <property type="project" value="TreeGrafter"/>
</dbReference>
<keyword evidence="3" id="KW-1185">Reference proteome</keyword>
<feature type="region of interest" description="Disordered" evidence="1">
    <location>
        <begin position="53"/>
        <end position="90"/>
    </location>
</feature>
<dbReference type="GO" id="GO:0005829">
    <property type="term" value="C:cytosol"/>
    <property type="evidence" value="ECO:0007669"/>
    <property type="project" value="TreeGrafter"/>
</dbReference>
<comment type="caution">
    <text evidence="2">The sequence shown here is derived from an EMBL/GenBank/DDBJ whole genome shotgun (WGS) entry which is preliminary data.</text>
</comment>
<gene>
    <name evidence="2" type="ORF">K490DRAFT_66710</name>
</gene>
<dbReference type="GO" id="GO:0006364">
    <property type="term" value="P:rRNA processing"/>
    <property type="evidence" value="ECO:0007669"/>
    <property type="project" value="InterPro"/>
</dbReference>
<organism evidence="2 3">
    <name type="scientific">Saccharata proteae CBS 121410</name>
    <dbReference type="NCBI Taxonomy" id="1314787"/>
    <lineage>
        <taxon>Eukaryota</taxon>
        <taxon>Fungi</taxon>
        <taxon>Dikarya</taxon>
        <taxon>Ascomycota</taxon>
        <taxon>Pezizomycotina</taxon>
        <taxon>Dothideomycetes</taxon>
        <taxon>Dothideomycetes incertae sedis</taxon>
        <taxon>Botryosphaeriales</taxon>
        <taxon>Saccharataceae</taxon>
        <taxon>Saccharata</taxon>
    </lineage>
</organism>